<dbReference type="EMBL" id="QLYR01000003">
    <property type="protein sequence ID" value="RAQ29207.1"/>
    <property type="molecule type" value="Genomic_DNA"/>
</dbReference>
<protein>
    <recommendedName>
        <fullName evidence="3">Twitching motility protein PilT</fullName>
    </recommendedName>
</protein>
<organism evidence="1 2">
    <name type="scientific">Hydrogeniiclostridium mannosilyticum</name>
    <dbReference type="NCBI Taxonomy" id="2764322"/>
    <lineage>
        <taxon>Bacteria</taxon>
        <taxon>Bacillati</taxon>
        <taxon>Bacillota</taxon>
        <taxon>Clostridia</taxon>
        <taxon>Eubacteriales</taxon>
        <taxon>Acutalibacteraceae</taxon>
        <taxon>Hydrogeniiclostridium</taxon>
    </lineage>
</organism>
<accession>A0A328UBP6</accession>
<gene>
    <name evidence="1" type="ORF">DPQ25_06880</name>
</gene>
<evidence type="ECO:0008006" key="3">
    <source>
        <dbReference type="Google" id="ProtNLM"/>
    </source>
</evidence>
<sequence length="138" mass="14796">MITLIVGKKGSGKTKKLIERTNAAVEHSNGNVIVIEKGTKLTYDITHEARLIDTESYDIQGVDALVGFISGICAANYDVTDILVDSTLKIIGSDMNVFEGFAEKMDTLSNKTDTKITLLVSADAADLPEAIAKFAESV</sequence>
<evidence type="ECO:0000313" key="1">
    <source>
        <dbReference type="EMBL" id="RAQ29207.1"/>
    </source>
</evidence>
<dbReference type="RefSeq" id="WP_112332438.1">
    <property type="nucleotide sequence ID" value="NZ_JADPHD010000007.1"/>
</dbReference>
<dbReference type="AlphaFoldDB" id="A0A328UBP6"/>
<dbReference type="Proteomes" id="UP000249377">
    <property type="component" value="Unassembled WGS sequence"/>
</dbReference>
<reference evidence="1 2" key="1">
    <citation type="submission" date="2018-06" db="EMBL/GenBank/DDBJ databases">
        <title>Noncontiguous genome sequence of Ruminococcaceae bacterium ASD2818.</title>
        <authorList>
            <person name="Chaplin A.V."/>
            <person name="Sokolova S.R."/>
            <person name="Kochetkova T.O."/>
            <person name="Goltsov A.Y."/>
            <person name="Trofimov D.Y."/>
            <person name="Efimov B.A."/>
        </authorList>
    </citation>
    <scope>NUCLEOTIDE SEQUENCE [LARGE SCALE GENOMIC DNA]</scope>
    <source>
        <strain evidence="1 2">ASD2818</strain>
    </source>
</reference>
<comment type="caution">
    <text evidence="1">The sequence shown here is derived from an EMBL/GenBank/DDBJ whole genome shotgun (WGS) entry which is preliminary data.</text>
</comment>
<proteinExistence type="predicted"/>
<evidence type="ECO:0000313" key="2">
    <source>
        <dbReference type="Proteomes" id="UP000249377"/>
    </source>
</evidence>
<name>A0A328UBP6_9FIRM</name>
<keyword evidence="2" id="KW-1185">Reference proteome</keyword>